<evidence type="ECO:0000256" key="1">
    <source>
        <dbReference type="SAM" id="Coils"/>
    </source>
</evidence>
<evidence type="ECO:0000313" key="4">
    <source>
        <dbReference type="Proteomes" id="UP000199410"/>
    </source>
</evidence>
<proteinExistence type="predicted"/>
<feature type="transmembrane region" description="Helical" evidence="2">
    <location>
        <begin position="12"/>
        <end position="35"/>
    </location>
</feature>
<dbReference type="RefSeq" id="WP_089987328.1">
    <property type="nucleotide sequence ID" value="NZ_FMVP01000028.1"/>
</dbReference>
<accession>A0A1H9SDN1</accession>
<feature type="coiled-coil region" evidence="1">
    <location>
        <begin position="225"/>
        <end position="295"/>
    </location>
</feature>
<comment type="caution">
    <text evidence="3">The sequence shown here is derived from an EMBL/GenBank/DDBJ whole genome shotgun (WGS) entry which is preliminary data.</text>
</comment>
<gene>
    <name evidence="3" type="ORF">SAMN02787113_04689</name>
</gene>
<dbReference type="Proteomes" id="UP000199410">
    <property type="component" value="Unassembled WGS sequence"/>
</dbReference>
<name>A0A1H9SDN1_9BACI</name>
<dbReference type="AlphaFoldDB" id="A0A1H9SDN1"/>
<keyword evidence="2" id="KW-1133">Transmembrane helix</keyword>
<evidence type="ECO:0000313" key="3">
    <source>
        <dbReference type="EMBL" id="SER83097.1"/>
    </source>
</evidence>
<keyword evidence="2" id="KW-0812">Transmembrane</keyword>
<reference evidence="3 4" key="1">
    <citation type="submission" date="2016-10" db="EMBL/GenBank/DDBJ databases">
        <authorList>
            <person name="Varghese N."/>
            <person name="Submissions S."/>
        </authorList>
    </citation>
    <scope>NUCLEOTIDE SEQUENCE [LARGE SCALE GENOMIC DNA]</scope>
    <source>
        <strain evidence="3 4">TC-13</strain>
    </source>
</reference>
<sequence length="307" mass="35816">MKLKINKGRENKFYVSLMAFVIISFLIIFTSKLWMYDDNPIKQTPFNKDILGLEQTTLILKKWHYNPEKGFMEVFLETRHTGSDNVRPTFAFAAKASKTLESYPVKIIYQKDNQFVLHISEVPQNYTVIGLFVKEIRDQKILESEARDKLFAEKGAVDPSATLDLPQPKEKIIVGDYRKISADKTLKEMAQVVYEEEFIALEIEQIVKKINTLEKEQIPLQDDIIASIQNEMKQLESELVYKTEDEKQEVRLQLVKKKTAIENVNEKKEQYKNRLLEMQNKKKKLQEKIEMIRSGGMKKDAAEDESV</sequence>
<protein>
    <submittedName>
        <fullName evidence="3">Uncharacterized protein</fullName>
    </submittedName>
</protein>
<keyword evidence="1" id="KW-0175">Coiled coil</keyword>
<dbReference type="EMBL" id="FOEL01000028">
    <property type="protein sequence ID" value="SER83097.1"/>
    <property type="molecule type" value="Genomic_DNA"/>
</dbReference>
<evidence type="ECO:0000256" key="2">
    <source>
        <dbReference type="SAM" id="Phobius"/>
    </source>
</evidence>
<organism evidence="3 4">
    <name type="scientific">Lysinibacillus fusiformis</name>
    <dbReference type="NCBI Taxonomy" id="28031"/>
    <lineage>
        <taxon>Bacteria</taxon>
        <taxon>Bacillati</taxon>
        <taxon>Bacillota</taxon>
        <taxon>Bacilli</taxon>
        <taxon>Bacillales</taxon>
        <taxon>Bacillaceae</taxon>
        <taxon>Lysinibacillus</taxon>
    </lineage>
</organism>
<keyword evidence="2" id="KW-0472">Membrane</keyword>